<dbReference type="RefSeq" id="WP_055470567.1">
    <property type="nucleotide sequence ID" value="NZ_JBIRWE010000002.1"/>
</dbReference>
<comment type="caution">
    <text evidence="3">The sequence shown here is derived from an EMBL/GenBank/DDBJ whole genome shotgun (WGS) entry which is preliminary data.</text>
</comment>
<feature type="transmembrane region" description="Helical" evidence="2">
    <location>
        <begin position="23"/>
        <end position="45"/>
    </location>
</feature>
<evidence type="ECO:0000256" key="2">
    <source>
        <dbReference type="SAM" id="Phobius"/>
    </source>
</evidence>
<evidence type="ECO:0000256" key="1">
    <source>
        <dbReference type="SAM" id="MobiDB-lite"/>
    </source>
</evidence>
<evidence type="ECO:0000313" key="3">
    <source>
        <dbReference type="EMBL" id="MFI1963518.1"/>
    </source>
</evidence>
<keyword evidence="2" id="KW-1133">Transmembrane helix</keyword>
<keyword evidence="4" id="KW-1185">Reference proteome</keyword>
<organism evidence="3 4">
    <name type="scientific">Streptomyces pathocidini</name>
    <dbReference type="NCBI Taxonomy" id="1650571"/>
    <lineage>
        <taxon>Bacteria</taxon>
        <taxon>Bacillati</taxon>
        <taxon>Actinomycetota</taxon>
        <taxon>Actinomycetes</taxon>
        <taxon>Kitasatosporales</taxon>
        <taxon>Streptomycetaceae</taxon>
        <taxon>Streptomyces</taxon>
    </lineage>
</organism>
<proteinExistence type="predicted"/>
<evidence type="ECO:0008006" key="5">
    <source>
        <dbReference type="Google" id="ProtNLM"/>
    </source>
</evidence>
<keyword evidence="2" id="KW-0812">Transmembrane</keyword>
<feature type="region of interest" description="Disordered" evidence="1">
    <location>
        <begin position="178"/>
        <end position="201"/>
    </location>
</feature>
<keyword evidence="2" id="KW-0472">Membrane</keyword>
<feature type="transmembrane region" description="Helical" evidence="2">
    <location>
        <begin position="51"/>
        <end position="75"/>
    </location>
</feature>
<evidence type="ECO:0000313" key="4">
    <source>
        <dbReference type="Proteomes" id="UP001611548"/>
    </source>
</evidence>
<gene>
    <name evidence="3" type="ORF">ACH429_05155</name>
</gene>
<protein>
    <recommendedName>
        <fullName evidence="5">Bacterial Pleckstrin homology domain-containing protein</fullName>
    </recommendedName>
</protein>
<name>A0ABW7ULI6_9ACTN</name>
<dbReference type="Proteomes" id="UP001611548">
    <property type="component" value="Unassembled WGS sequence"/>
</dbReference>
<reference evidence="3 4" key="1">
    <citation type="submission" date="2024-10" db="EMBL/GenBank/DDBJ databases">
        <title>The Natural Products Discovery Center: Release of the First 8490 Sequenced Strains for Exploring Actinobacteria Biosynthetic Diversity.</title>
        <authorList>
            <person name="Kalkreuter E."/>
            <person name="Kautsar S.A."/>
            <person name="Yang D."/>
            <person name="Bader C.D."/>
            <person name="Teijaro C.N."/>
            <person name="Fluegel L."/>
            <person name="Davis C.M."/>
            <person name="Simpson J.R."/>
            <person name="Lauterbach L."/>
            <person name="Steele A.D."/>
            <person name="Gui C."/>
            <person name="Meng S."/>
            <person name="Li G."/>
            <person name="Viehrig K."/>
            <person name="Ye F."/>
            <person name="Su P."/>
            <person name="Kiefer A.F."/>
            <person name="Nichols A."/>
            <person name="Cepeda A.J."/>
            <person name="Yan W."/>
            <person name="Fan B."/>
            <person name="Jiang Y."/>
            <person name="Adhikari A."/>
            <person name="Zheng C.-J."/>
            <person name="Schuster L."/>
            <person name="Cowan T.M."/>
            <person name="Smanski M.J."/>
            <person name="Chevrette M.G."/>
            <person name="De Carvalho L.P.S."/>
            <person name="Shen B."/>
        </authorList>
    </citation>
    <scope>NUCLEOTIDE SEQUENCE [LARGE SCALE GENOMIC DNA]</scope>
    <source>
        <strain evidence="3 4">NPDC020327</strain>
    </source>
</reference>
<accession>A0ABW7ULI6</accession>
<sequence>MDPTPFKTAYEDPATRRAFRRTVMFRTGVALLSLVLHVIWLYANVVFLTPVWLWITFPLWLVILYVSMAAVGRLLTVKGLRPVLKVYPWQRLENAVAIAKNGTVRISVPNPDQPEKQVSLKEGNWLGSGYTYWVRAAKADAVGEIWFAGDPRFVGVAAVPGPGRLIVVSQPEAFNGRTSARKRGVSPEARERARAAGARVG</sequence>
<dbReference type="EMBL" id="JBIRWE010000002">
    <property type="protein sequence ID" value="MFI1963518.1"/>
    <property type="molecule type" value="Genomic_DNA"/>
</dbReference>